<dbReference type="EMBL" id="WNHQ01000677">
    <property type="protein sequence ID" value="MTV73871.1"/>
    <property type="molecule type" value="Genomic_DNA"/>
</dbReference>
<dbReference type="AlphaFoldDB" id="A0A6G2DD03"/>
<dbReference type="Proteomes" id="UP000483094">
    <property type="component" value="Unassembled WGS sequence"/>
</dbReference>
<organism evidence="2 3">
    <name type="scientific">Streptococcus pneumoniae</name>
    <dbReference type="NCBI Taxonomy" id="1313"/>
    <lineage>
        <taxon>Bacteria</taxon>
        <taxon>Bacillati</taxon>
        <taxon>Bacillota</taxon>
        <taxon>Bacilli</taxon>
        <taxon>Lactobacillales</taxon>
        <taxon>Streptococcaceae</taxon>
        <taxon>Streptococcus</taxon>
    </lineage>
</organism>
<gene>
    <name evidence="2" type="ORF">GM540_07745</name>
</gene>
<proteinExistence type="predicted"/>
<evidence type="ECO:0000313" key="3">
    <source>
        <dbReference type="Proteomes" id="UP000483094"/>
    </source>
</evidence>
<comment type="caution">
    <text evidence="2">The sequence shown here is derived from an EMBL/GenBank/DDBJ whole genome shotgun (WGS) entry which is preliminary data.</text>
</comment>
<keyword evidence="1" id="KW-1133">Transmembrane helix</keyword>
<keyword evidence="1" id="KW-0472">Membrane</keyword>
<reference evidence="2 3" key="1">
    <citation type="submission" date="2019-11" db="EMBL/GenBank/DDBJ databases">
        <title>Growth characteristics of pneumococcus vary with the chemical composition of the capsule and with environmental conditions.</title>
        <authorList>
            <person name="Tothpal A."/>
            <person name="Desobry K."/>
            <person name="Joshi S."/>
            <person name="Wyllie A.L."/>
            <person name="Weinberger D.M."/>
        </authorList>
    </citation>
    <scope>NUCLEOTIDE SEQUENCE [LARGE SCALE GENOMIC DNA]</scope>
    <source>
        <strain evidence="3">pnumococcus19F</strain>
    </source>
</reference>
<sequence>MRMLPILLLFLALLPFCSKFVTGGSSFSWKVFLIFIIDWVLLIVFAIQISYIFWRLSQKRKELSNK</sequence>
<accession>A0A6G2DD03</accession>
<evidence type="ECO:0000256" key="1">
    <source>
        <dbReference type="SAM" id="Phobius"/>
    </source>
</evidence>
<feature type="transmembrane region" description="Helical" evidence="1">
    <location>
        <begin position="29"/>
        <end position="54"/>
    </location>
</feature>
<keyword evidence="1" id="KW-0812">Transmembrane</keyword>
<evidence type="ECO:0000313" key="2">
    <source>
        <dbReference type="EMBL" id="MTV73871.1"/>
    </source>
</evidence>
<protein>
    <submittedName>
        <fullName evidence="2">Uncharacterized protein</fullName>
    </submittedName>
</protein>
<name>A0A6G2DD03_STREE</name>